<proteinExistence type="predicted"/>
<accession>A0A1Y6KV65</accession>
<protein>
    <submittedName>
        <fullName evidence="1">Uncharacterized protein</fullName>
    </submittedName>
</protein>
<name>A0A1Y6KV65_9GAMM</name>
<dbReference type="RefSeq" id="WP_235011146.1">
    <property type="nucleotide sequence ID" value="NZ_FYAH01000002.1"/>
</dbReference>
<reference evidence="2" key="1">
    <citation type="submission" date="2017-06" db="EMBL/GenBank/DDBJ databases">
        <authorList>
            <person name="Rodrigo-Torres L."/>
            <person name="Arahal R. D."/>
            <person name="Lucena T."/>
        </authorList>
    </citation>
    <scope>NUCLEOTIDE SEQUENCE [LARGE SCALE GENOMIC DNA]</scope>
    <source>
        <strain evidence="2">type strain: CECT 9192</strain>
    </source>
</reference>
<dbReference type="Proteomes" id="UP000196485">
    <property type="component" value="Unassembled WGS sequence"/>
</dbReference>
<gene>
    <name evidence="1" type="ORF">PAQU9191_01300</name>
</gene>
<dbReference type="AlphaFoldDB" id="A0A1Y6KV65"/>
<evidence type="ECO:0000313" key="1">
    <source>
        <dbReference type="EMBL" id="SMY16069.1"/>
    </source>
</evidence>
<organism evidence="1 2">
    <name type="scientific">Photobacterium aquimaris</name>
    <dbReference type="NCBI Taxonomy" id="512643"/>
    <lineage>
        <taxon>Bacteria</taxon>
        <taxon>Pseudomonadati</taxon>
        <taxon>Pseudomonadota</taxon>
        <taxon>Gammaproteobacteria</taxon>
        <taxon>Vibrionales</taxon>
        <taxon>Vibrionaceae</taxon>
        <taxon>Photobacterium</taxon>
    </lineage>
</organism>
<keyword evidence="2" id="KW-1185">Reference proteome</keyword>
<sequence>MVEKISFVVKPSISIAESIIDYVQGHEPQFSPMLFSKHNVEDARFQFATASLRVDMVEFDDEHHSGLAHVSYGIHFFWPCNNQDEIDTFQEKLPFVIKDNQVIFSLTTHQPWIVIDKQKKRAGKALFFM</sequence>
<evidence type="ECO:0000313" key="2">
    <source>
        <dbReference type="Proteomes" id="UP000196485"/>
    </source>
</evidence>
<dbReference type="EMBL" id="FYAH01000002">
    <property type="protein sequence ID" value="SMY16069.1"/>
    <property type="molecule type" value="Genomic_DNA"/>
</dbReference>